<dbReference type="Pfam" id="PF13409">
    <property type="entry name" value="GST_N_2"/>
    <property type="match status" value="1"/>
</dbReference>
<dbReference type="InterPro" id="IPR036249">
    <property type="entry name" value="Thioredoxin-like_sf"/>
</dbReference>
<dbReference type="InterPro" id="IPR040079">
    <property type="entry name" value="Glutathione_S-Trfase"/>
</dbReference>
<proteinExistence type="inferred from homology"/>
<protein>
    <recommendedName>
        <fullName evidence="2">GST N-terminal domain-containing protein</fullName>
    </recommendedName>
</protein>
<dbReference type="PANTHER" id="PTHR44051">
    <property type="entry name" value="GLUTATHIONE S-TRANSFERASE-RELATED"/>
    <property type="match status" value="1"/>
</dbReference>
<dbReference type="SFLD" id="SFLDS00019">
    <property type="entry name" value="Glutathione_Transferase_(cytos"/>
    <property type="match status" value="1"/>
</dbReference>
<keyword evidence="4" id="KW-1185">Reference proteome</keyword>
<dbReference type="GeneID" id="28981251"/>
<dbReference type="SUPFAM" id="SSF52833">
    <property type="entry name" value="Thioredoxin-like"/>
    <property type="match status" value="1"/>
</dbReference>
<dbReference type="OrthoDB" id="2098326at2759"/>
<reference evidence="3 4" key="1">
    <citation type="submission" date="2015-03" db="EMBL/GenBank/DDBJ databases">
        <title>Genomics and transcriptomics of the oil-accumulating basidiomycete yeast T. oleaginosus allow insights into substrate utilization and the diverse evolutionary trajectories of mating systems in fungi.</title>
        <authorList>
            <consortium name="DOE Joint Genome Institute"/>
            <person name="Kourist R."/>
            <person name="Kracht O."/>
            <person name="Bracharz F."/>
            <person name="Lipzen A."/>
            <person name="Nolan M."/>
            <person name="Ohm R."/>
            <person name="Grigoriev I."/>
            <person name="Sun S."/>
            <person name="Heitman J."/>
            <person name="Bruck T."/>
            <person name="Nowrousian M."/>
        </authorList>
    </citation>
    <scope>NUCLEOTIDE SEQUENCE [LARGE SCALE GENOMIC DNA]</scope>
    <source>
        <strain evidence="3 4">IBC0246</strain>
    </source>
</reference>
<dbReference type="STRING" id="879819.A0A0J1BD78"/>
<organism evidence="3 4">
    <name type="scientific">Cutaneotrichosporon oleaginosum</name>
    <dbReference type="NCBI Taxonomy" id="879819"/>
    <lineage>
        <taxon>Eukaryota</taxon>
        <taxon>Fungi</taxon>
        <taxon>Dikarya</taxon>
        <taxon>Basidiomycota</taxon>
        <taxon>Agaricomycotina</taxon>
        <taxon>Tremellomycetes</taxon>
        <taxon>Trichosporonales</taxon>
        <taxon>Trichosporonaceae</taxon>
        <taxon>Cutaneotrichosporon</taxon>
    </lineage>
</organism>
<gene>
    <name evidence="3" type="ORF">CC85DRAFT_254545</name>
</gene>
<comment type="similarity">
    <text evidence="1">Belongs to the GST superfamily.</text>
</comment>
<accession>A0A0J1BD78</accession>
<feature type="domain" description="GST N-terminal" evidence="2">
    <location>
        <begin position="1"/>
        <end position="82"/>
    </location>
</feature>
<name>A0A0J1BD78_9TREE</name>
<evidence type="ECO:0000256" key="1">
    <source>
        <dbReference type="ARBA" id="ARBA00007409"/>
    </source>
</evidence>
<dbReference type="PROSITE" id="PS50404">
    <property type="entry name" value="GST_NTER"/>
    <property type="match status" value="1"/>
</dbReference>
<dbReference type="EMBL" id="KQ087179">
    <property type="protein sequence ID" value="KLT46014.1"/>
    <property type="molecule type" value="Genomic_DNA"/>
</dbReference>
<dbReference type="AlphaFoldDB" id="A0A0J1BD78"/>
<dbReference type="RefSeq" id="XP_018282505.1">
    <property type="nucleotide sequence ID" value="XM_018420648.1"/>
</dbReference>
<evidence type="ECO:0000313" key="3">
    <source>
        <dbReference type="EMBL" id="KLT46014.1"/>
    </source>
</evidence>
<dbReference type="InterPro" id="IPR036282">
    <property type="entry name" value="Glutathione-S-Trfase_C_sf"/>
</dbReference>
<dbReference type="Proteomes" id="UP000053611">
    <property type="component" value="Unassembled WGS sequence"/>
</dbReference>
<dbReference type="PANTHER" id="PTHR44051:SF9">
    <property type="entry name" value="GLUTATHIONE S-TRANSFERASE 1"/>
    <property type="match status" value="1"/>
</dbReference>
<sequence length="237" mass="26582">MPHIVLHHLNQSRSERIFWLLEELNLPYEVKVHFRTPEGRGPPSLKDVSPVGKAPAVTVDGRVLTESGFIAHYLLAHLSQQSGNADLESPASDDSIFWSHFAEGSLMLNLQAAVTAMRVQQGFAAYRSLYLLLFFQRGASALSDFLQKIAQNNVRPMLGEAEAFLEKHRNFSGSDKIGEGDFLMFYPLHSIAKGARKGQYEVGDATKRWIDSVLARPAYQRAVARMEEEEKAQRAKL</sequence>
<dbReference type="SUPFAM" id="SSF47616">
    <property type="entry name" value="GST C-terminal domain-like"/>
    <property type="match status" value="1"/>
</dbReference>
<evidence type="ECO:0000259" key="2">
    <source>
        <dbReference type="PROSITE" id="PS50404"/>
    </source>
</evidence>
<evidence type="ECO:0000313" key="4">
    <source>
        <dbReference type="Proteomes" id="UP000053611"/>
    </source>
</evidence>
<dbReference type="Gene3D" id="3.40.30.10">
    <property type="entry name" value="Glutaredoxin"/>
    <property type="match status" value="1"/>
</dbReference>
<dbReference type="Gene3D" id="1.20.1050.10">
    <property type="match status" value="1"/>
</dbReference>
<dbReference type="InterPro" id="IPR004045">
    <property type="entry name" value="Glutathione_S-Trfase_N"/>
</dbReference>
<dbReference type="CDD" id="cd03046">
    <property type="entry name" value="GST_N_GTT1_like"/>
    <property type="match status" value="1"/>
</dbReference>